<gene>
    <name evidence="1" type="ORF">BDK89_1885</name>
</gene>
<dbReference type="RefSeq" id="WP_133868694.1">
    <property type="nucleotide sequence ID" value="NZ_SOAU01000001.1"/>
</dbReference>
<dbReference type="OrthoDB" id="3826919at2"/>
<evidence type="ECO:0000313" key="2">
    <source>
        <dbReference type="Proteomes" id="UP000294558"/>
    </source>
</evidence>
<dbReference type="Proteomes" id="UP000294558">
    <property type="component" value="Unassembled WGS sequence"/>
</dbReference>
<accession>A0A4R7HYU9</accession>
<dbReference type="EMBL" id="SOAU01000001">
    <property type="protein sequence ID" value="TDT16301.1"/>
    <property type="molecule type" value="Genomic_DNA"/>
</dbReference>
<dbReference type="InterPro" id="IPR014487">
    <property type="entry name" value="DUF3151"/>
</dbReference>
<dbReference type="AlphaFoldDB" id="A0A4R7HYU9"/>
<keyword evidence="2" id="KW-1185">Reference proteome</keyword>
<organism evidence="1 2">
    <name type="scientific">Ilumatobacter fluminis</name>
    <dbReference type="NCBI Taxonomy" id="467091"/>
    <lineage>
        <taxon>Bacteria</taxon>
        <taxon>Bacillati</taxon>
        <taxon>Actinomycetota</taxon>
        <taxon>Acidimicrobiia</taxon>
        <taxon>Acidimicrobiales</taxon>
        <taxon>Ilumatobacteraceae</taxon>
        <taxon>Ilumatobacter</taxon>
    </lineage>
</organism>
<proteinExistence type="predicted"/>
<comment type="caution">
    <text evidence="1">The sequence shown here is derived from an EMBL/GenBank/DDBJ whole genome shotgun (WGS) entry which is preliminary data.</text>
</comment>
<evidence type="ECO:0000313" key="1">
    <source>
        <dbReference type="EMBL" id="TDT16301.1"/>
    </source>
</evidence>
<dbReference type="Pfam" id="PF11349">
    <property type="entry name" value="DUF3151"/>
    <property type="match status" value="1"/>
</dbReference>
<reference evidence="1 2" key="1">
    <citation type="submission" date="2019-03" db="EMBL/GenBank/DDBJ databases">
        <title>Sequencing the genomes of 1000 actinobacteria strains.</title>
        <authorList>
            <person name="Klenk H.-P."/>
        </authorList>
    </citation>
    <scope>NUCLEOTIDE SEQUENCE [LARGE SCALE GENOMIC DNA]</scope>
    <source>
        <strain evidence="1 2">DSM 18936</strain>
    </source>
</reference>
<protein>
    <submittedName>
        <fullName evidence="1">Uncharacterized protein DUF3151</fullName>
    </submittedName>
</protein>
<name>A0A4R7HYU9_9ACTN</name>
<sequence length="150" mass="16158">MSDESEPIRMSVSGPTPFVLPPEPDALMAAIDAAGGDPAALRDVVASAPTSLFAWAALGDAEPETIHRYAAYRIGYHRGLDALRGNGWRGTGDVRWSEPTNRGFLRSLLGLHLMSRAIGDVAESDRTIQFLHQLDRGGPPQSEIDAIVRP</sequence>